<organism evidence="6 7">
    <name type="scientific">Candidatus Abawacabacteria bacterium RBG_16_42_10</name>
    <dbReference type="NCBI Taxonomy" id="1817814"/>
    <lineage>
        <taxon>Bacteria</taxon>
        <taxon>Candidatus Abawacaibacteriota</taxon>
    </lineage>
</organism>
<evidence type="ECO:0000313" key="7">
    <source>
        <dbReference type="Proteomes" id="UP000177614"/>
    </source>
</evidence>
<accession>A0A1F4XIP1</accession>
<evidence type="ECO:0000256" key="2">
    <source>
        <dbReference type="ARBA" id="ARBA00022737"/>
    </source>
</evidence>
<evidence type="ECO:0000259" key="5">
    <source>
        <dbReference type="Pfam" id="PF03160"/>
    </source>
</evidence>
<evidence type="ECO:0000256" key="3">
    <source>
        <dbReference type="ARBA" id="ARBA00022837"/>
    </source>
</evidence>
<sequence>MKIGFPQRLPPPTNRSYQSFKAQMNRLMRILLIAMMLVLSLPYSLMSQVNAQVTTSQDRTVVTLDVTASCSTSIIDTLSTNDGPRGDDQPLHDDDDTLASAFQDGFDEQTPTPTVDFSDNEFSTTARTTGGLSGSGFEPSGVNILVDDPNAPTGDGDNGSGYVDLELFDTTGNSYAAVFNDQITCDTVNGYDLHIGDTFNMDPTSNKVNYDVRDIAIDDQTYKPNLNKREGLFRIAPNSDRDIIELDLPFGFETNYIKHEYVMDLPAVKGCPVVGVSIPNDDYAGDCVHASLDPFTALATERLRTWPYAVSTPPDDNDFGTVGFTLLCDQNGGPGAAVAGTGKINPFTRGLALPGTSQNRRFREDGGNVDCHDASQAPEEYYAAIPSLLSGADYDGISGTDPGTYGAILSANNWVGYSGFITASVPAVVDNYFEVRAQVPNNQIAGTYAGTIILSCLPNLTADNKADFDGDPSTVDDPDPISFLTATSSGDEGVTPVNIPVSLSEVQAVSVTADYTITGGTAVNGVDYILPVTGTITFNPGEQLTYIPAIIITDDNDIEGDETIEITLSNPQPPFIYLGDIIVHTYTILDNDFGGGIGGGAEMTCFGPYNWTSGFNFSQDCGVTAGGSHALTFSTDSFCDSDNNFVTLLGADGTVLYSDSCSGGLDNNTIYNVGPLSEDTTGDATLVLSDGFGDGGILNILWTYQP</sequence>
<dbReference type="GO" id="GO:0016020">
    <property type="term" value="C:membrane"/>
    <property type="evidence" value="ECO:0007669"/>
    <property type="project" value="InterPro"/>
</dbReference>
<name>A0A1F4XIP1_9BACT</name>
<keyword evidence="2" id="KW-0677">Repeat</keyword>
<keyword evidence="3" id="KW-0106">Calcium</keyword>
<dbReference type="InterPro" id="IPR003644">
    <property type="entry name" value="Calx_beta"/>
</dbReference>
<dbReference type="Gene3D" id="2.60.40.2030">
    <property type="match status" value="1"/>
</dbReference>
<dbReference type="SUPFAM" id="SSF141072">
    <property type="entry name" value="CalX-like"/>
    <property type="match status" value="1"/>
</dbReference>
<evidence type="ECO:0000256" key="4">
    <source>
        <dbReference type="SAM" id="MobiDB-lite"/>
    </source>
</evidence>
<evidence type="ECO:0000313" key="6">
    <source>
        <dbReference type="EMBL" id="OGC81489.1"/>
    </source>
</evidence>
<feature type="domain" description="Calx-beta" evidence="5">
    <location>
        <begin position="476"/>
        <end position="590"/>
    </location>
</feature>
<dbReference type="AlphaFoldDB" id="A0A1F4XIP1"/>
<evidence type="ECO:0000256" key="1">
    <source>
        <dbReference type="ARBA" id="ARBA00022729"/>
    </source>
</evidence>
<dbReference type="InterPro" id="IPR038081">
    <property type="entry name" value="CalX-like_sf"/>
</dbReference>
<dbReference type="STRING" id="1817814.A2V81_01235"/>
<dbReference type="EMBL" id="MEWR01000026">
    <property type="protein sequence ID" value="OGC81489.1"/>
    <property type="molecule type" value="Genomic_DNA"/>
</dbReference>
<comment type="caution">
    <text evidence="6">The sequence shown here is derived from an EMBL/GenBank/DDBJ whole genome shotgun (WGS) entry which is preliminary data.</text>
</comment>
<keyword evidence="1" id="KW-0732">Signal</keyword>
<gene>
    <name evidence="6" type="ORF">A2V81_01235</name>
</gene>
<dbReference type="GO" id="GO:0007154">
    <property type="term" value="P:cell communication"/>
    <property type="evidence" value="ECO:0007669"/>
    <property type="project" value="InterPro"/>
</dbReference>
<proteinExistence type="predicted"/>
<dbReference type="Pfam" id="PF03160">
    <property type="entry name" value="Calx-beta"/>
    <property type="match status" value="1"/>
</dbReference>
<dbReference type="Proteomes" id="UP000177614">
    <property type="component" value="Unassembled WGS sequence"/>
</dbReference>
<reference evidence="6 7" key="1">
    <citation type="journal article" date="2016" name="Nat. Commun.">
        <title>Thousands of microbial genomes shed light on interconnected biogeochemical processes in an aquifer system.</title>
        <authorList>
            <person name="Anantharaman K."/>
            <person name="Brown C.T."/>
            <person name="Hug L.A."/>
            <person name="Sharon I."/>
            <person name="Castelle C.J."/>
            <person name="Probst A.J."/>
            <person name="Thomas B.C."/>
            <person name="Singh A."/>
            <person name="Wilkins M.J."/>
            <person name="Karaoz U."/>
            <person name="Brodie E.L."/>
            <person name="Williams K.H."/>
            <person name="Hubbard S.S."/>
            <person name="Banfield J.F."/>
        </authorList>
    </citation>
    <scope>NUCLEOTIDE SEQUENCE [LARGE SCALE GENOMIC DNA]</scope>
</reference>
<protein>
    <recommendedName>
        <fullName evidence="5">Calx-beta domain-containing protein</fullName>
    </recommendedName>
</protein>
<feature type="region of interest" description="Disordered" evidence="4">
    <location>
        <begin position="76"/>
        <end position="98"/>
    </location>
</feature>